<dbReference type="InterPro" id="IPR009081">
    <property type="entry name" value="PP-bd_ACP"/>
</dbReference>
<dbReference type="Proteomes" id="UP000327000">
    <property type="component" value="Unassembled WGS sequence"/>
</dbReference>
<feature type="compositionally biased region" description="Low complexity" evidence="4">
    <location>
        <begin position="37"/>
        <end position="56"/>
    </location>
</feature>
<dbReference type="PROSITE" id="PS50075">
    <property type="entry name" value="CARRIER"/>
    <property type="match status" value="2"/>
</dbReference>
<dbReference type="PROSITE" id="PS00455">
    <property type="entry name" value="AMP_BINDING"/>
    <property type="match status" value="1"/>
</dbReference>
<dbReference type="FunFam" id="1.10.1200.10:FF:000005">
    <property type="entry name" value="Nonribosomal peptide synthetase 1"/>
    <property type="match status" value="1"/>
</dbReference>
<dbReference type="PANTHER" id="PTHR45527:SF1">
    <property type="entry name" value="FATTY ACID SYNTHASE"/>
    <property type="match status" value="1"/>
</dbReference>
<dbReference type="GO" id="GO:0043041">
    <property type="term" value="P:amino acid activation for nonribosomal peptide biosynthetic process"/>
    <property type="evidence" value="ECO:0007669"/>
    <property type="project" value="TreeGrafter"/>
</dbReference>
<dbReference type="Gene3D" id="3.30.559.10">
    <property type="entry name" value="Chloramphenicol acetyltransferase-like domain"/>
    <property type="match status" value="2"/>
</dbReference>
<dbReference type="Pfam" id="PF00550">
    <property type="entry name" value="PP-binding"/>
    <property type="match status" value="2"/>
</dbReference>
<proteinExistence type="predicted"/>
<dbReference type="GO" id="GO:0005829">
    <property type="term" value="C:cytosol"/>
    <property type="evidence" value="ECO:0007669"/>
    <property type="project" value="TreeGrafter"/>
</dbReference>
<evidence type="ECO:0000259" key="5">
    <source>
        <dbReference type="PROSITE" id="PS50075"/>
    </source>
</evidence>
<dbReference type="EMBL" id="VOKX01000032">
    <property type="protein sequence ID" value="KAB7843706.1"/>
    <property type="molecule type" value="Genomic_DNA"/>
</dbReference>
<dbReference type="Gene3D" id="1.10.1200.10">
    <property type="entry name" value="ACP-like"/>
    <property type="match status" value="1"/>
</dbReference>
<feature type="domain" description="Carrier" evidence="5">
    <location>
        <begin position="734"/>
        <end position="808"/>
    </location>
</feature>
<dbReference type="Gene3D" id="3.40.50.12780">
    <property type="entry name" value="N-terminal domain of ligase-like"/>
    <property type="match status" value="2"/>
</dbReference>
<dbReference type="InterPro" id="IPR042099">
    <property type="entry name" value="ANL_N_sf"/>
</dbReference>
<dbReference type="InterPro" id="IPR036736">
    <property type="entry name" value="ACP-like_sf"/>
</dbReference>
<dbReference type="PROSITE" id="PS00012">
    <property type="entry name" value="PHOSPHOPANTETHEINE"/>
    <property type="match status" value="2"/>
</dbReference>
<feature type="region of interest" description="Disordered" evidence="4">
    <location>
        <begin position="1324"/>
        <end position="1460"/>
    </location>
</feature>
<dbReference type="InterPro" id="IPR045851">
    <property type="entry name" value="AMP-bd_C_sf"/>
</dbReference>
<evidence type="ECO:0000256" key="3">
    <source>
        <dbReference type="ARBA" id="ARBA00022553"/>
    </source>
</evidence>
<feature type="region of interest" description="Disordered" evidence="4">
    <location>
        <begin position="1095"/>
        <end position="1114"/>
    </location>
</feature>
<gene>
    <name evidence="6" type="ORF">FRZ00_17275</name>
</gene>
<dbReference type="SMART" id="SM00823">
    <property type="entry name" value="PKS_PP"/>
    <property type="match status" value="2"/>
</dbReference>
<dbReference type="InterPro" id="IPR025110">
    <property type="entry name" value="AMP-bd_C"/>
</dbReference>
<feature type="region of interest" description="Disordered" evidence="4">
    <location>
        <begin position="2367"/>
        <end position="2391"/>
    </location>
</feature>
<dbReference type="GO" id="GO:0031177">
    <property type="term" value="F:phosphopantetheine binding"/>
    <property type="evidence" value="ECO:0007669"/>
    <property type="project" value="InterPro"/>
</dbReference>
<dbReference type="InterPro" id="IPR001242">
    <property type="entry name" value="Condensation_dom"/>
</dbReference>
<dbReference type="OrthoDB" id="2472181at2"/>
<name>A0A5N5W6L5_STRMB</name>
<dbReference type="GO" id="GO:0003824">
    <property type="term" value="F:catalytic activity"/>
    <property type="evidence" value="ECO:0007669"/>
    <property type="project" value="InterPro"/>
</dbReference>
<dbReference type="Pfam" id="PF13193">
    <property type="entry name" value="AMP-binding_C"/>
    <property type="match status" value="2"/>
</dbReference>
<feature type="region of interest" description="Disordered" evidence="4">
    <location>
        <begin position="639"/>
        <end position="660"/>
    </location>
</feature>
<dbReference type="InterPro" id="IPR029058">
    <property type="entry name" value="AB_hydrolase_fold"/>
</dbReference>
<organism evidence="6 7">
    <name type="scientific">Streptomyces mobaraensis</name>
    <name type="common">Streptoverticillium mobaraense</name>
    <dbReference type="NCBI Taxonomy" id="35621"/>
    <lineage>
        <taxon>Bacteria</taxon>
        <taxon>Bacillati</taxon>
        <taxon>Actinomycetota</taxon>
        <taxon>Actinomycetes</taxon>
        <taxon>Kitasatosporales</taxon>
        <taxon>Streptomycetaceae</taxon>
        <taxon>Streptomyces</taxon>
    </lineage>
</organism>
<feature type="region of interest" description="Disordered" evidence="4">
    <location>
        <begin position="1"/>
        <end position="105"/>
    </location>
</feature>
<dbReference type="GO" id="GO:0008610">
    <property type="term" value="P:lipid biosynthetic process"/>
    <property type="evidence" value="ECO:0007669"/>
    <property type="project" value="UniProtKB-ARBA"/>
</dbReference>
<evidence type="ECO:0000256" key="1">
    <source>
        <dbReference type="ARBA" id="ARBA00001957"/>
    </source>
</evidence>
<keyword evidence="3" id="KW-0597">Phosphoprotein</keyword>
<keyword evidence="7" id="KW-1185">Reference proteome</keyword>
<dbReference type="GO" id="GO:0044550">
    <property type="term" value="P:secondary metabolite biosynthetic process"/>
    <property type="evidence" value="ECO:0007669"/>
    <property type="project" value="TreeGrafter"/>
</dbReference>
<dbReference type="Gene3D" id="3.40.50.1820">
    <property type="entry name" value="alpha/beta hydrolase"/>
    <property type="match status" value="1"/>
</dbReference>
<feature type="compositionally biased region" description="Basic and acidic residues" evidence="4">
    <location>
        <begin position="1095"/>
        <end position="1109"/>
    </location>
</feature>
<dbReference type="InterPro" id="IPR020845">
    <property type="entry name" value="AMP-binding_CS"/>
</dbReference>
<evidence type="ECO:0000256" key="2">
    <source>
        <dbReference type="ARBA" id="ARBA00022450"/>
    </source>
</evidence>
<accession>A0A5N5W6L5</accession>
<evidence type="ECO:0000313" key="6">
    <source>
        <dbReference type="EMBL" id="KAB7843706.1"/>
    </source>
</evidence>
<feature type="compositionally biased region" description="Gly residues" evidence="4">
    <location>
        <begin position="646"/>
        <end position="655"/>
    </location>
</feature>
<feature type="region of interest" description="Disordered" evidence="4">
    <location>
        <begin position="707"/>
        <end position="735"/>
    </location>
</feature>
<feature type="compositionally biased region" description="Basic residues" evidence="4">
    <location>
        <begin position="1"/>
        <end position="13"/>
    </location>
</feature>
<dbReference type="SUPFAM" id="SSF52777">
    <property type="entry name" value="CoA-dependent acyltransferases"/>
    <property type="match status" value="4"/>
</dbReference>
<feature type="domain" description="Carrier" evidence="5">
    <location>
        <begin position="2447"/>
        <end position="2526"/>
    </location>
</feature>
<reference evidence="6 7" key="1">
    <citation type="journal article" date="2019" name="Microb. Cell Fact.">
        <title>Exploring novel herbicidin analogues by transcriptional regulator overexpression and MS/MS molecular networking.</title>
        <authorList>
            <person name="Shi Y."/>
            <person name="Gu R."/>
            <person name="Li Y."/>
            <person name="Wang X."/>
            <person name="Ren W."/>
            <person name="Li X."/>
            <person name="Wang L."/>
            <person name="Xie Y."/>
            <person name="Hong B."/>
        </authorList>
    </citation>
    <scope>NUCLEOTIDE SEQUENCE [LARGE SCALE GENOMIC DNA]</scope>
    <source>
        <strain evidence="6 7">US-43</strain>
    </source>
</reference>
<dbReference type="NCBIfam" id="TIGR01733">
    <property type="entry name" value="AA-adenyl-dom"/>
    <property type="match status" value="2"/>
</dbReference>
<dbReference type="Gene3D" id="3.30.300.30">
    <property type="match status" value="2"/>
</dbReference>
<evidence type="ECO:0000313" key="7">
    <source>
        <dbReference type="Proteomes" id="UP000327000"/>
    </source>
</evidence>
<protein>
    <submittedName>
        <fullName evidence="6">Amino acid adenylation domain-containing protein</fullName>
    </submittedName>
</protein>
<sequence length="2552" mass="265873">MRRRRRPGRHRHPGGPPPAARLSIWPPAGGPRRRLGEPGPTRASPAASPPATGCAAARRRGRGLPATGTDAGGSAGLPTGNVRSGRARSPAPGAAATEQARWHRERSAHELRFPGCAFASGASPSNWHELQFTKYRASLLLSCGVCAARGAGGNRARWARLLNTLVLITDLSSRDTPAQPHSTDGGALPHPDPVLRPVHERFAARAAADPDAPALITDGTTLTYGQVDAASRALAARLAEVGVADGDFVAVRVPRSPALVIALLAVLRAGAAYLALDPRQPAARLDSLVQDAGCSATVVLAERARAGGEPGGDPADLAVRAHPRPAHQTSSRPGSGVHRPACVFHTSGSTGRPKGVLVTHGNLAAFVGQERWDDPAHRTTMLTSALGFDALTHDVWPALTRGGRVVVPAVDRLDAHVLAGQVRAHGVTSVFLTTAWFDQIATDEPEALAGLRAVITGGEAVPARALARVRAACPDTRLVVAYGPTECTTFTTLHDVTAADLAGPVPPIGVPLPGLRAHVLDDSLAAVADGRVGELYVAGDQVAAGYLGRPGLTGTRFVADPYGPPGTRMYRTGDLVRRRPDGTLEFVGRGDDQVKIRGHRVEPGEVRAALAALPQVARAAVTVGEDAQGRKRLHAYVVPSRPAGQDGPGGPGGTAASGEAPGDVREAILAGLAAALPEYMVPSGVTLVAELPLTAHGKVDRTALAALPPAPDLPSATGLPSAPDRRAGTPVRRRPATRAERILAAVYAEILGTPEVDADADFFRLGGDSITAMRVVSRARRDGLSLTTQDVFRHRTPAGLAAVCDRTAAPAADLFHANATGPVPMPPIMHWLREVRTGTDAFHQSVLLETPAGADAGSLTAALQVLLDRHDALRMRVATHAGGAVWAPEIPPPGEVDAGGLLTVVPTADLPPPRLADTVEAHRRRAGAELAPQAGIMVRAVFFDAGRDRPGRLLLLLHHLVVDGVSWRILLPDLAAAHTGGAAALTAWEATGSYRQWAGEQVARAGSAEVMAGLPHWTRVLDGTPAPWGGRPLDPARDTIATSRTLSVELDPERTGRLLADAPARLDATTEEILLTALAAAVAAHRGQDHLVLDTESHGRSPRPGRDAADAPGADVTGTVGWFTSMYPVRLPVPGGARPEDCVSPARLRELLAAVRRARRATGPDPADWGLLRHLNPQTAGVLAAYPGRPVLFNYLGRFAAPAPDSWPHAAEAEPLGIHRAAEMPLSHPLEINGLVDERTGTPRFRAEWRWAADLLDEPGTRTLAALWERALTTLLTDVPAASVPHPAGAHHGSTGADVTTADATVAASTQADATTAEAATADATQTAATTAVAAADTTTTGTTTARTRTADAPTTGASTTGTTADATTARTRTAGAPATSASTTGTSATGTPPARTTTAIAATPCAPATGATSSGAPAPSGTATTGTQPARTPTTDAVPSEPPAPPRPRPGDGAEEWPLSPLQEGMLYHALQYEGGGQDPYHVQTRLDLDGPLDATALRAAFDRLLDLHPALRAGFSHDSSGRGRQTVARRVPVRWREEDLTGLAPADREAALADLTAADRARPFDLGRPPLLRAVLVRLAPARHRLLLSYHHILMDGWSMRVMLDDLAALYADPGHTPTRHSARAYLCHLAGQDTADARAAWRGVLAGVDEPTLLAPARTGGPLLPDTVRLGLSPRHTRALADRARAAGLSLGTLVLGAWGLTLAQLTGRADVLFGTVVADRPPHLPGVDTTVGLMNNAAAVRVDLRTAHDVASVLDALQSQRTELMPHQHLGLAEITRVTGLRELFDTVVVLESYTDAFVTSLAPGLTVTSAEVRNGTHYPLCLLVNPGGTGAGTGLTLTVQYRPDWLTAKGAGELGERFLDALRALADEGLDRPCGLPFLTAEPVPEEATAPSADGPGRPRPVLERVAARAAEDPDAPALTDAEGTVTRGELAAAAHRLARVLRARGLGHESVVALCLRRGRDAITGMLAALEAGAAYLHIDPRHPAERLATLLTGVRPELLVTHREFAPALTGPAGDTPLLVLDGAAARAALAAAPPVGLTDAERGGPRLPGHPAYVVHTSGTQGVPKAVVMPSGAVDRLVDWHLDRFPAQPGSVTAQFTSLAFDVASQEILTALADGRLLAVPDAGTRADAAAWTAWLKEHRVTELYAPDPVLAALAEFAVEAGETLPDLAHLVQAGEALVPAPPLRALCAATGKTLHNHYGPAETHVATATTLTGAPRDWPALPPIGTAVPGTRVRLLDEGLVLVPDGSAGEVYIAGDQLARGYLGRPAATAARFVADPYGPPGTRLYRTGDLARRRADGSYEFVGRNDDQVKIRGHRVEPAEVQAAVAALPGVRQAAVIAREDTRGRPALTAYVALDRTGSDPTGYEPTDLDTTDHAPAALSPDTAPARLRELLARRLPDHMLPGAFVVLDELPLTTNGKVDRRALPAPPAPRPGAARAPRGATEALVTGVFAEILGQPAVGPDDDFFLLGGHSLLAARLLHRLRSALDARLADVLDLNLILSLPTPAALTDALTDALPDAPTPDAPTPDAPTDTPADALEKTP</sequence>
<keyword evidence="2" id="KW-0596">Phosphopantetheine</keyword>
<dbReference type="Pfam" id="PF00501">
    <property type="entry name" value="AMP-binding"/>
    <property type="match status" value="2"/>
</dbReference>
<dbReference type="InterPro" id="IPR023213">
    <property type="entry name" value="CAT-like_dom_sf"/>
</dbReference>
<dbReference type="Pfam" id="PF00668">
    <property type="entry name" value="Condensation"/>
    <property type="match status" value="2"/>
</dbReference>
<dbReference type="FunFam" id="3.30.300.30:FF:000015">
    <property type="entry name" value="Nonribosomal peptide synthase SidD"/>
    <property type="match status" value="2"/>
</dbReference>
<dbReference type="InterPro" id="IPR010071">
    <property type="entry name" value="AA_adenyl_dom"/>
</dbReference>
<dbReference type="InterPro" id="IPR006162">
    <property type="entry name" value="Ppantetheine_attach_site"/>
</dbReference>
<dbReference type="InterPro" id="IPR020806">
    <property type="entry name" value="PKS_PP-bd"/>
</dbReference>
<dbReference type="Gene3D" id="3.30.559.30">
    <property type="entry name" value="Nonribosomal peptide synthetase, condensation domain"/>
    <property type="match status" value="2"/>
</dbReference>
<feature type="region of interest" description="Disordered" evidence="4">
    <location>
        <begin position="2523"/>
        <end position="2552"/>
    </location>
</feature>
<feature type="compositionally biased region" description="Pro residues" evidence="4">
    <location>
        <begin position="2529"/>
        <end position="2538"/>
    </location>
</feature>
<feature type="compositionally biased region" description="Low complexity" evidence="4">
    <location>
        <begin position="83"/>
        <end position="96"/>
    </location>
</feature>
<evidence type="ECO:0000256" key="4">
    <source>
        <dbReference type="SAM" id="MobiDB-lite"/>
    </source>
</evidence>
<dbReference type="SUPFAM" id="SSF47336">
    <property type="entry name" value="ACP-like"/>
    <property type="match status" value="2"/>
</dbReference>
<comment type="cofactor">
    <cofactor evidence="1">
        <name>pantetheine 4'-phosphate</name>
        <dbReference type="ChEBI" id="CHEBI:47942"/>
    </cofactor>
</comment>
<feature type="compositionally biased region" description="Low complexity" evidence="4">
    <location>
        <begin position="1324"/>
        <end position="1436"/>
    </location>
</feature>
<dbReference type="InterPro" id="IPR000873">
    <property type="entry name" value="AMP-dep_synth/lig_dom"/>
</dbReference>
<dbReference type="PANTHER" id="PTHR45527">
    <property type="entry name" value="NONRIBOSOMAL PEPTIDE SYNTHETASE"/>
    <property type="match status" value="1"/>
</dbReference>
<feature type="region of interest" description="Disordered" evidence="4">
    <location>
        <begin position="2429"/>
        <end position="2450"/>
    </location>
</feature>
<dbReference type="SUPFAM" id="SSF64518">
    <property type="entry name" value="Phase 1 flagellin"/>
    <property type="match status" value="1"/>
</dbReference>
<dbReference type="SUPFAM" id="SSF56801">
    <property type="entry name" value="Acetyl-CoA synthetase-like"/>
    <property type="match status" value="2"/>
</dbReference>
<comment type="caution">
    <text evidence="6">The sequence shown here is derived from an EMBL/GenBank/DDBJ whole genome shotgun (WGS) entry which is preliminary data.</text>
</comment>
<dbReference type="GO" id="GO:0017000">
    <property type="term" value="P:antibiotic biosynthetic process"/>
    <property type="evidence" value="ECO:0007669"/>
    <property type="project" value="UniProtKB-ARBA"/>
</dbReference>